<keyword evidence="4 11" id="KW-0479">Metal-binding</keyword>
<dbReference type="InterPro" id="IPR003156">
    <property type="entry name" value="DHHA1_dom"/>
</dbReference>
<keyword evidence="7 11" id="KW-0067">ATP-binding</keyword>
<sequence>MNNSTNEIRQTFLNFFYKKGHKIIPGSSLIPKNDQTLLFTNAGMNQFKNIFLGLEKKTYSRIATSQYCIRAGGKHNDLENVGYTTRHHTFFEMLGNFSFGDYFKKEAIHFAWELLTSKKWFNLPKEKILITIYFNDDESYHICNKEIDIPKNHIIRIGDKKGKSYISDNFWQMSETGPCGPCMEFFYDYGKDFYGEPPGSNKSNGDRYIEIWNLVFMQFNKKLNGKLESLPQISIDTGMGLERISSILQNVKSNYEIDIFQKLISTISILTKETNLKNKSLYVIADHIRACVFLIAEGVIPSNEGKGYVLRRIIRRAIRHGYILGTKNPFFYKLVQPVLKIMEITNNFQNKQIMIEKILKNEEEQFSRTLERGLNLLNTELNTLKTNILEGEIAFRLYDTYGFPLDLTIDICREHKIEVDKKGFKNEMEKQRNKAKKIIFLNKNQESQIKIDINYKNLDFTKNKQQANIIKIYKNNKPVTSLQKNEDGVIILNKTPFYASSGGQIGDTGILKNNNGNFIVTKTEKYNQSTLHFGKIDSGVLSINNTITAEINEKKRKSTSLNHSATHLLHATLRKILGKHVFQKGSSINDKTLRFDFLHFKALTKEEIQKIEKIINKKISENLLIKTKLTSLEDAKNKGAIALFNHKYKEHVRVVSINNFSIELCGGTHAKQTGDLRIFKILNEHSVSSGIRRIEATTGETAIENINDQLKQLLIIENILKTDKTNIIKKIKSLIEKSQQLKNITLKLKKEEYLQKSILLCKKSKNIKGINILITQLDCIDINTLKILVDNIKIQLKSAIIILSTINNNKINIIAGITNELSNKIKANELIYHITKEIDGKGGGNSKIAQAGGTNLNALPTALKNIEKLIDSKL</sequence>
<dbReference type="RefSeq" id="WP_341764944.1">
    <property type="nucleotide sequence ID" value="NZ_OZ034688.1"/>
</dbReference>
<comment type="cofactor">
    <cofactor evidence="11">
        <name>Zn(2+)</name>
        <dbReference type="ChEBI" id="CHEBI:29105"/>
    </cofactor>
    <text evidence="11">Binds 1 zinc ion per subunit.</text>
</comment>
<dbReference type="GO" id="GO:0004813">
    <property type="term" value="F:alanine-tRNA ligase activity"/>
    <property type="evidence" value="ECO:0007669"/>
    <property type="project" value="UniProtKB-EC"/>
</dbReference>
<keyword evidence="9 11" id="KW-0648">Protein biosynthesis</keyword>
<organism evidence="13 14">
    <name type="scientific">Candidatus Providencia siddallii</name>
    <dbReference type="NCBI Taxonomy" id="1715285"/>
    <lineage>
        <taxon>Bacteria</taxon>
        <taxon>Pseudomonadati</taxon>
        <taxon>Pseudomonadota</taxon>
        <taxon>Gammaproteobacteria</taxon>
        <taxon>Enterobacterales</taxon>
        <taxon>Morganellaceae</taxon>
        <taxon>Providencia</taxon>
    </lineage>
</organism>
<dbReference type="Gene3D" id="3.30.930.10">
    <property type="entry name" value="Bira Bifunctional Protein, Domain 2"/>
    <property type="match status" value="1"/>
</dbReference>
<dbReference type="HAMAP" id="MF_00036_B">
    <property type="entry name" value="Ala_tRNA_synth_B"/>
    <property type="match status" value="1"/>
</dbReference>
<comment type="similarity">
    <text evidence="1 11">Belongs to the class-II aminoacyl-tRNA synthetase family.</text>
</comment>
<dbReference type="InterPro" id="IPR018162">
    <property type="entry name" value="Ala-tRNA-ligase_IIc_anticod-bd"/>
</dbReference>
<reference evidence="13" key="1">
    <citation type="submission" date="2024-04" db="EMBL/GenBank/DDBJ databases">
        <authorList>
            <person name="Manzano-Marin A."/>
            <person name="Manzano-Marin A."/>
            <person name="Alejandro Manzano Marin A."/>
        </authorList>
    </citation>
    <scope>NUCLEOTIDE SEQUENCE [LARGE SCALE GENOMIC DNA]</scope>
    <source>
        <strain evidence="13">TABTEA</strain>
    </source>
</reference>
<dbReference type="Pfam" id="PF02272">
    <property type="entry name" value="DHHA1"/>
    <property type="match status" value="1"/>
</dbReference>
<keyword evidence="5 11" id="KW-0547">Nucleotide-binding</keyword>
<dbReference type="Gene3D" id="3.30.54.20">
    <property type="match status" value="1"/>
</dbReference>
<dbReference type="SMART" id="SM00863">
    <property type="entry name" value="tRNA_SAD"/>
    <property type="match status" value="1"/>
</dbReference>
<dbReference type="InterPro" id="IPR009000">
    <property type="entry name" value="Transl_B-barrel_sf"/>
</dbReference>
<dbReference type="NCBIfam" id="TIGR00344">
    <property type="entry name" value="alaS"/>
    <property type="match status" value="1"/>
</dbReference>
<dbReference type="InterPro" id="IPR018165">
    <property type="entry name" value="Ala-tRNA-synth_IIc_core"/>
</dbReference>
<feature type="binding site" evidence="11">
    <location>
        <position position="567"/>
    </location>
    <ligand>
        <name>Zn(2+)</name>
        <dbReference type="ChEBI" id="CHEBI:29105"/>
    </ligand>
</feature>
<feature type="domain" description="Alanyl-transfer RNA synthetases family profile" evidence="12">
    <location>
        <begin position="3"/>
        <end position="708"/>
    </location>
</feature>
<dbReference type="PANTHER" id="PTHR11777">
    <property type="entry name" value="ALANYL-TRNA SYNTHETASE"/>
    <property type="match status" value="1"/>
</dbReference>
<evidence type="ECO:0000256" key="7">
    <source>
        <dbReference type="ARBA" id="ARBA00022840"/>
    </source>
</evidence>
<keyword evidence="10 11" id="KW-0030">Aminoacyl-tRNA synthetase</keyword>
<dbReference type="PROSITE" id="PS50860">
    <property type="entry name" value="AA_TRNA_LIGASE_II_ALA"/>
    <property type="match status" value="1"/>
</dbReference>
<feature type="binding site" evidence="11">
    <location>
        <position position="563"/>
    </location>
    <ligand>
        <name>Zn(2+)</name>
        <dbReference type="ChEBI" id="CHEBI:29105"/>
    </ligand>
</feature>
<comment type="catalytic activity">
    <reaction evidence="11">
        <text>tRNA(Ala) + L-alanine + ATP = L-alanyl-tRNA(Ala) + AMP + diphosphate</text>
        <dbReference type="Rhea" id="RHEA:12540"/>
        <dbReference type="Rhea" id="RHEA-COMP:9657"/>
        <dbReference type="Rhea" id="RHEA-COMP:9923"/>
        <dbReference type="ChEBI" id="CHEBI:30616"/>
        <dbReference type="ChEBI" id="CHEBI:33019"/>
        <dbReference type="ChEBI" id="CHEBI:57972"/>
        <dbReference type="ChEBI" id="CHEBI:78442"/>
        <dbReference type="ChEBI" id="CHEBI:78497"/>
        <dbReference type="ChEBI" id="CHEBI:456215"/>
        <dbReference type="EC" id="6.1.1.7"/>
    </reaction>
</comment>
<dbReference type="PRINTS" id="PR00980">
    <property type="entry name" value="TRNASYNTHALA"/>
</dbReference>
<keyword evidence="11" id="KW-0963">Cytoplasm</keyword>
<evidence type="ECO:0000256" key="8">
    <source>
        <dbReference type="ARBA" id="ARBA00022884"/>
    </source>
</evidence>
<dbReference type="InterPro" id="IPR045864">
    <property type="entry name" value="aa-tRNA-synth_II/BPL/LPL"/>
</dbReference>
<comment type="function">
    <text evidence="11">Catalyzes the attachment of alanine to tRNA(Ala) in a two-step reaction: alanine is first activated by ATP to form Ala-AMP and then transferred to the acceptor end of tRNA(Ala). Also edits incorrectly charged Ser-tRNA(Ala) and Gly-tRNA(Ala) via its editing domain.</text>
</comment>
<evidence type="ECO:0000256" key="9">
    <source>
        <dbReference type="ARBA" id="ARBA00022917"/>
    </source>
</evidence>
<dbReference type="SUPFAM" id="SSF101353">
    <property type="entry name" value="Putative anticodon-binding domain of alanyl-tRNA synthetase (AlaRS)"/>
    <property type="match status" value="1"/>
</dbReference>
<dbReference type="InterPro" id="IPR018164">
    <property type="entry name" value="Ala-tRNA-synth_IIc_N"/>
</dbReference>
<comment type="subunit">
    <text evidence="11">Homotetramer.</text>
</comment>
<keyword evidence="6 11" id="KW-0862">Zinc</keyword>
<keyword evidence="8 11" id="KW-0694">RNA-binding</keyword>
<dbReference type="EMBL" id="OZ034688">
    <property type="protein sequence ID" value="CAL1329488.1"/>
    <property type="molecule type" value="Genomic_DNA"/>
</dbReference>
<accession>A0ABP1CE98</accession>
<dbReference type="SUPFAM" id="SSF55186">
    <property type="entry name" value="ThrRS/AlaRS common domain"/>
    <property type="match status" value="1"/>
</dbReference>
<dbReference type="Proteomes" id="UP001497533">
    <property type="component" value="Chromosome"/>
</dbReference>
<evidence type="ECO:0000256" key="10">
    <source>
        <dbReference type="ARBA" id="ARBA00023146"/>
    </source>
</evidence>
<evidence type="ECO:0000313" key="14">
    <source>
        <dbReference type="Proteomes" id="UP001497533"/>
    </source>
</evidence>
<dbReference type="CDD" id="cd00673">
    <property type="entry name" value="AlaRS_core"/>
    <property type="match status" value="1"/>
</dbReference>
<gene>
    <name evidence="11 13" type="primary">alaS</name>
    <name evidence="13" type="ORF">PRHACTZTBTEA_579</name>
</gene>
<feature type="binding site" evidence="11">
    <location>
        <position position="665"/>
    </location>
    <ligand>
        <name>Zn(2+)</name>
        <dbReference type="ChEBI" id="CHEBI:29105"/>
    </ligand>
</feature>
<dbReference type="Pfam" id="PF01411">
    <property type="entry name" value="tRNA-synt_2c"/>
    <property type="match status" value="1"/>
</dbReference>
<dbReference type="PANTHER" id="PTHR11777:SF9">
    <property type="entry name" value="ALANINE--TRNA LIGASE, CYTOPLASMIC"/>
    <property type="match status" value="1"/>
</dbReference>
<proteinExistence type="inferred from homology"/>
<dbReference type="Gene3D" id="3.10.310.40">
    <property type="match status" value="1"/>
</dbReference>
<evidence type="ECO:0000256" key="3">
    <source>
        <dbReference type="ARBA" id="ARBA00022598"/>
    </source>
</evidence>
<evidence type="ECO:0000313" key="13">
    <source>
        <dbReference type="EMBL" id="CAL1329488.1"/>
    </source>
</evidence>
<dbReference type="InterPro" id="IPR023033">
    <property type="entry name" value="Ala_tRNA_ligase_euk/bac"/>
</dbReference>
<evidence type="ECO:0000256" key="2">
    <source>
        <dbReference type="ARBA" id="ARBA00022555"/>
    </source>
</evidence>
<keyword evidence="2 11" id="KW-0820">tRNA-binding</keyword>
<dbReference type="InterPro" id="IPR050058">
    <property type="entry name" value="Ala-tRNA_ligase"/>
</dbReference>
<dbReference type="Pfam" id="PF07973">
    <property type="entry name" value="tRNA_SAD"/>
    <property type="match status" value="1"/>
</dbReference>
<comment type="domain">
    <text evidence="11">Consists of three domains; the N-terminal catalytic domain, the editing domain and the C-terminal C-Ala domain. The editing domain removes incorrectly charged amino acids, while the C-Ala domain, along with tRNA(Ala), serves as a bridge to cooperatively bring together the editing and aminoacylation centers thus stimulating deacylation of misacylated tRNAs.</text>
</comment>
<dbReference type="InterPro" id="IPR002318">
    <property type="entry name" value="Ala-tRNA-lgiase_IIc"/>
</dbReference>
<dbReference type="Gene3D" id="3.30.980.10">
    <property type="entry name" value="Threonyl-trna Synthetase, Chain A, domain 2"/>
    <property type="match status" value="1"/>
</dbReference>
<evidence type="ECO:0000259" key="12">
    <source>
        <dbReference type="PROSITE" id="PS50860"/>
    </source>
</evidence>
<protein>
    <recommendedName>
        <fullName evidence="11">Alanine--tRNA ligase</fullName>
        <ecNumber evidence="11">6.1.1.7</ecNumber>
    </recommendedName>
    <alternativeName>
        <fullName evidence="11">Alanyl-tRNA synthetase</fullName>
        <shortName evidence="11">AlaRS</shortName>
    </alternativeName>
</protein>
<feature type="binding site" evidence="11">
    <location>
        <position position="669"/>
    </location>
    <ligand>
        <name>Zn(2+)</name>
        <dbReference type="ChEBI" id="CHEBI:29105"/>
    </ligand>
</feature>
<keyword evidence="14" id="KW-1185">Reference proteome</keyword>
<dbReference type="SUPFAM" id="SSF55681">
    <property type="entry name" value="Class II aaRS and biotin synthetases"/>
    <property type="match status" value="1"/>
</dbReference>
<dbReference type="InterPro" id="IPR012947">
    <property type="entry name" value="tRNA_SAD"/>
</dbReference>
<evidence type="ECO:0000256" key="6">
    <source>
        <dbReference type="ARBA" id="ARBA00022833"/>
    </source>
</evidence>
<dbReference type="SUPFAM" id="SSF50447">
    <property type="entry name" value="Translation proteins"/>
    <property type="match status" value="1"/>
</dbReference>
<dbReference type="EC" id="6.1.1.7" evidence="11"/>
<dbReference type="InterPro" id="IPR018163">
    <property type="entry name" value="Thr/Ala-tRNA-synth_IIc_edit"/>
</dbReference>
<comment type="subcellular location">
    <subcellularLocation>
        <location evidence="11">Cytoplasm</location>
    </subcellularLocation>
</comment>
<evidence type="ECO:0000256" key="5">
    <source>
        <dbReference type="ARBA" id="ARBA00022741"/>
    </source>
</evidence>
<name>A0ABP1CE98_9GAMM</name>
<evidence type="ECO:0000256" key="11">
    <source>
        <dbReference type="HAMAP-Rule" id="MF_00036"/>
    </source>
</evidence>
<dbReference type="Gene3D" id="2.40.30.130">
    <property type="match status" value="1"/>
</dbReference>
<keyword evidence="3 11" id="KW-0436">Ligase</keyword>
<evidence type="ECO:0000256" key="1">
    <source>
        <dbReference type="ARBA" id="ARBA00008226"/>
    </source>
</evidence>
<evidence type="ECO:0000256" key="4">
    <source>
        <dbReference type="ARBA" id="ARBA00022723"/>
    </source>
</evidence>